<feature type="signal peptide" evidence="11">
    <location>
        <begin position="1"/>
        <end position="28"/>
    </location>
</feature>
<comment type="subunit">
    <text evidence="2">Homotrimer.</text>
</comment>
<dbReference type="SUPFAM" id="SSF56935">
    <property type="entry name" value="Porins"/>
    <property type="match status" value="1"/>
</dbReference>
<evidence type="ECO:0000256" key="4">
    <source>
        <dbReference type="ARBA" id="ARBA00022452"/>
    </source>
</evidence>
<keyword evidence="3" id="KW-0813">Transport</keyword>
<evidence type="ECO:0000256" key="6">
    <source>
        <dbReference type="ARBA" id="ARBA00022729"/>
    </source>
</evidence>
<comment type="subcellular location">
    <subcellularLocation>
        <location evidence="1">Cell outer membrane</location>
        <topology evidence="1">Multi-pass membrane protein</topology>
    </subcellularLocation>
</comment>
<evidence type="ECO:0000259" key="12">
    <source>
        <dbReference type="Pfam" id="PF13609"/>
    </source>
</evidence>
<name>A0ABT3ZHB0_9BURK</name>
<dbReference type="InterPro" id="IPR023614">
    <property type="entry name" value="Porin_dom_sf"/>
</dbReference>
<accession>A0ABT3ZHB0</accession>
<evidence type="ECO:0000256" key="11">
    <source>
        <dbReference type="SAM" id="SignalP"/>
    </source>
</evidence>
<keyword evidence="4" id="KW-1134">Transmembrane beta strand</keyword>
<evidence type="ECO:0000313" key="13">
    <source>
        <dbReference type="EMBL" id="MCY0385915.1"/>
    </source>
</evidence>
<evidence type="ECO:0000256" key="10">
    <source>
        <dbReference type="ARBA" id="ARBA00023237"/>
    </source>
</evidence>
<dbReference type="Proteomes" id="UP001082899">
    <property type="component" value="Unassembled WGS sequence"/>
</dbReference>
<keyword evidence="10" id="KW-0998">Cell outer membrane</keyword>
<keyword evidence="7" id="KW-0406">Ion transport</keyword>
<keyword evidence="8" id="KW-0626">Porin</keyword>
<evidence type="ECO:0000313" key="14">
    <source>
        <dbReference type="Proteomes" id="UP001082899"/>
    </source>
</evidence>
<evidence type="ECO:0000256" key="7">
    <source>
        <dbReference type="ARBA" id="ARBA00023065"/>
    </source>
</evidence>
<dbReference type="InterPro" id="IPR050298">
    <property type="entry name" value="Gram-neg_bact_OMP"/>
</dbReference>
<sequence>MKTPMQTRFTVLSCVALGVMSFAPRGHAQSSVTLYGVVDAGLAYNNNAAGSKLYSQASGSLQSDRWGLRGTEDLGGGLSALFALEDGFSISNGKIANGGALFGKRAYVGLSSHEAGTVTLGRQYDSVLDFVSRFSVSDDWATGYGSHPGDLDNLNNNSSENNAIKFLSADYRGFSFGGTYAFGNQAGQFGRNAEWSAGAGYSHGPFAVGAAYVNARDPNYSFYGNLPSSSTTSSNMTSLINAGYASAKTLQIVVAGASYQLGRLTLGGTYSNTQYQDVGSEAGIAAPGGQGTARFNNVEVNAKYQFTPAFRMGITYDWTKGSGINDATYEQAGWGVDYVLSLRTDLYAVGLYQHASGTDSTGQAARANIYAMTPSSTANQVAVLIGMRHKF</sequence>
<evidence type="ECO:0000256" key="1">
    <source>
        <dbReference type="ARBA" id="ARBA00004571"/>
    </source>
</evidence>
<dbReference type="Pfam" id="PF13609">
    <property type="entry name" value="Porin_4"/>
    <property type="match status" value="1"/>
</dbReference>
<evidence type="ECO:0000256" key="5">
    <source>
        <dbReference type="ARBA" id="ARBA00022692"/>
    </source>
</evidence>
<proteinExistence type="predicted"/>
<comment type="caution">
    <text evidence="13">The sequence shown here is derived from an EMBL/GenBank/DDBJ whole genome shotgun (WGS) entry which is preliminary data.</text>
</comment>
<protein>
    <submittedName>
        <fullName evidence="13">Porin</fullName>
    </submittedName>
</protein>
<keyword evidence="9" id="KW-0472">Membrane</keyword>
<dbReference type="PANTHER" id="PTHR34501">
    <property type="entry name" value="PROTEIN YDDL-RELATED"/>
    <property type="match status" value="1"/>
</dbReference>
<reference evidence="13" key="1">
    <citation type="submission" date="2022-11" db="EMBL/GenBank/DDBJ databases">
        <title>Robbsia betulipollinis sp. nov., isolated from pollen of birch (Betula pendula).</title>
        <authorList>
            <person name="Shi H."/>
            <person name="Ambika Manirajan B."/>
            <person name="Ratering S."/>
            <person name="Geissler-Plaum R."/>
            <person name="Schnell S."/>
        </authorList>
    </citation>
    <scope>NUCLEOTIDE SEQUENCE</scope>
    <source>
        <strain evidence="13">Bb-Pol-6</strain>
    </source>
</reference>
<dbReference type="InterPro" id="IPR033900">
    <property type="entry name" value="Gram_neg_porin_domain"/>
</dbReference>
<keyword evidence="6 11" id="KW-0732">Signal</keyword>
<evidence type="ECO:0000256" key="9">
    <source>
        <dbReference type="ARBA" id="ARBA00023136"/>
    </source>
</evidence>
<feature type="chain" id="PRO_5046078894" evidence="11">
    <location>
        <begin position="29"/>
        <end position="391"/>
    </location>
</feature>
<dbReference type="CDD" id="cd00342">
    <property type="entry name" value="gram_neg_porins"/>
    <property type="match status" value="1"/>
</dbReference>
<keyword evidence="5" id="KW-0812">Transmembrane</keyword>
<dbReference type="PRINTS" id="PR00184">
    <property type="entry name" value="NEISSPPORIN"/>
</dbReference>
<feature type="domain" description="Porin" evidence="12">
    <location>
        <begin position="20"/>
        <end position="356"/>
    </location>
</feature>
<organism evidence="13 14">
    <name type="scientific">Robbsia betulipollinis</name>
    <dbReference type="NCBI Taxonomy" id="2981849"/>
    <lineage>
        <taxon>Bacteria</taxon>
        <taxon>Pseudomonadati</taxon>
        <taxon>Pseudomonadota</taxon>
        <taxon>Betaproteobacteria</taxon>
        <taxon>Burkholderiales</taxon>
        <taxon>Burkholderiaceae</taxon>
        <taxon>Robbsia</taxon>
    </lineage>
</organism>
<dbReference type="InterPro" id="IPR002299">
    <property type="entry name" value="Porin_Neis"/>
</dbReference>
<dbReference type="EMBL" id="JAPMXC010000001">
    <property type="protein sequence ID" value="MCY0385915.1"/>
    <property type="molecule type" value="Genomic_DNA"/>
</dbReference>
<dbReference type="PANTHER" id="PTHR34501:SF9">
    <property type="entry name" value="MAJOR OUTER MEMBRANE PROTEIN P.IA"/>
    <property type="match status" value="1"/>
</dbReference>
<gene>
    <name evidence="13" type="ORF">OVY01_01390</name>
</gene>
<evidence type="ECO:0000256" key="8">
    <source>
        <dbReference type="ARBA" id="ARBA00023114"/>
    </source>
</evidence>
<keyword evidence="14" id="KW-1185">Reference proteome</keyword>
<dbReference type="Gene3D" id="2.40.160.10">
    <property type="entry name" value="Porin"/>
    <property type="match status" value="1"/>
</dbReference>
<dbReference type="RefSeq" id="WP_267845064.1">
    <property type="nucleotide sequence ID" value="NZ_JAPMXC010000001.1"/>
</dbReference>
<evidence type="ECO:0000256" key="2">
    <source>
        <dbReference type="ARBA" id="ARBA00011233"/>
    </source>
</evidence>
<evidence type="ECO:0000256" key="3">
    <source>
        <dbReference type="ARBA" id="ARBA00022448"/>
    </source>
</evidence>